<evidence type="ECO:0000256" key="1">
    <source>
        <dbReference type="ARBA" id="ARBA00022679"/>
    </source>
</evidence>
<dbReference type="EMBL" id="FUKM01000061">
    <property type="protein sequence ID" value="SJN15111.1"/>
    <property type="molecule type" value="Genomic_DNA"/>
</dbReference>
<dbReference type="Gene3D" id="3.40.630.30">
    <property type="match status" value="1"/>
</dbReference>
<dbReference type="AlphaFoldDB" id="A0A1R4I5D5"/>
<sequence length="143" mass="15698">MHYRPITIEDYDAAVALWLSTEGVRLRDADSREGVARYLQRNSGLSFVAEAEGSVVGTIMSGHDSHRGFIQHLAVAASHRNIGVGSQLVALCLEALKNEGIQKSHLMILVENEAGKRFWSNLGWEFRTDIALYSFINGAGPNA</sequence>
<dbReference type="PROSITE" id="PS51186">
    <property type="entry name" value="GNAT"/>
    <property type="match status" value="1"/>
</dbReference>
<organism evidence="4 5">
    <name type="scientific">Halomonas citrativorans</name>
    <dbReference type="NCBI Taxonomy" id="2742612"/>
    <lineage>
        <taxon>Bacteria</taxon>
        <taxon>Pseudomonadati</taxon>
        <taxon>Pseudomonadota</taxon>
        <taxon>Gammaproteobacteria</taxon>
        <taxon>Oceanospirillales</taxon>
        <taxon>Halomonadaceae</taxon>
        <taxon>Halomonas</taxon>
    </lineage>
</organism>
<evidence type="ECO:0000259" key="3">
    <source>
        <dbReference type="PROSITE" id="PS51186"/>
    </source>
</evidence>
<comment type="caution">
    <text evidence="4">The sequence shown here is derived from an EMBL/GenBank/DDBJ whole genome shotgun (WGS) entry which is preliminary data.</text>
</comment>
<name>A0A1R4I5D5_9GAMM</name>
<dbReference type="InterPro" id="IPR050832">
    <property type="entry name" value="Bact_Acetyltransf"/>
</dbReference>
<evidence type="ECO:0000313" key="5">
    <source>
        <dbReference type="Proteomes" id="UP000196331"/>
    </source>
</evidence>
<accession>A0A1R4I5D5</accession>
<proteinExistence type="predicted"/>
<keyword evidence="2" id="KW-0012">Acyltransferase</keyword>
<dbReference type="InterPro" id="IPR016181">
    <property type="entry name" value="Acyl_CoA_acyltransferase"/>
</dbReference>
<evidence type="ECO:0000313" key="4">
    <source>
        <dbReference type="EMBL" id="SJN15111.1"/>
    </source>
</evidence>
<dbReference type="InterPro" id="IPR000182">
    <property type="entry name" value="GNAT_dom"/>
</dbReference>
<dbReference type="RefSeq" id="WP_087111816.1">
    <property type="nucleotide sequence ID" value="NZ_FUKM01000061.1"/>
</dbReference>
<dbReference type="Pfam" id="PF00583">
    <property type="entry name" value="Acetyltransf_1"/>
    <property type="match status" value="1"/>
</dbReference>
<dbReference type="PANTHER" id="PTHR43877:SF1">
    <property type="entry name" value="ACETYLTRANSFERASE"/>
    <property type="match status" value="1"/>
</dbReference>
<feature type="domain" description="N-acetyltransferase" evidence="3">
    <location>
        <begin position="1"/>
        <end position="143"/>
    </location>
</feature>
<dbReference type="GO" id="GO:0016747">
    <property type="term" value="F:acyltransferase activity, transferring groups other than amino-acyl groups"/>
    <property type="evidence" value="ECO:0007669"/>
    <property type="project" value="InterPro"/>
</dbReference>
<dbReference type="Proteomes" id="UP000196331">
    <property type="component" value="Unassembled WGS sequence"/>
</dbReference>
<protein>
    <submittedName>
        <fullName evidence="4">Acetyltransferase</fullName>
    </submittedName>
</protein>
<dbReference type="OrthoDB" id="1821130at2"/>
<evidence type="ECO:0000256" key="2">
    <source>
        <dbReference type="ARBA" id="ARBA00023315"/>
    </source>
</evidence>
<dbReference type="PANTHER" id="PTHR43877">
    <property type="entry name" value="AMINOALKYLPHOSPHONATE N-ACETYLTRANSFERASE-RELATED-RELATED"/>
    <property type="match status" value="1"/>
</dbReference>
<keyword evidence="1" id="KW-0808">Transferase</keyword>
<dbReference type="CDD" id="cd04301">
    <property type="entry name" value="NAT_SF"/>
    <property type="match status" value="1"/>
</dbReference>
<dbReference type="SUPFAM" id="SSF55729">
    <property type="entry name" value="Acyl-CoA N-acyltransferases (Nat)"/>
    <property type="match status" value="1"/>
</dbReference>
<gene>
    <name evidence="4" type="ORF">CZ787_18520</name>
</gene>
<reference evidence="4 5" key="1">
    <citation type="submission" date="2017-02" db="EMBL/GenBank/DDBJ databases">
        <authorList>
            <person name="Dridi B."/>
        </authorList>
    </citation>
    <scope>NUCLEOTIDE SEQUENCE [LARGE SCALE GENOMIC DNA]</scope>
    <source>
        <strain evidence="4 5">JB380</strain>
    </source>
</reference>